<evidence type="ECO:0000256" key="2">
    <source>
        <dbReference type="ARBA" id="ARBA00022679"/>
    </source>
</evidence>
<evidence type="ECO:0000313" key="6">
    <source>
        <dbReference type="Proteomes" id="UP001501581"/>
    </source>
</evidence>
<organism evidence="5 6">
    <name type="scientific">Nocardioides dubius</name>
    <dbReference type="NCBI Taxonomy" id="317019"/>
    <lineage>
        <taxon>Bacteria</taxon>
        <taxon>Bacillati</taxon>
        <taxon>Actinomycetota</taxon>
        <taxon>Actinomycetes</taxon>
        <taxon>Propionibacteriales</taxon>
        <taxon>Nocardioidaceae</taxon>
        <taxon>Nocardioides</taxon>
    </lineage>
</organism>
<proteinExistence type="inferred from homology"/>
<evidence type="ECO:0000256" key="3">
    <source>
        <dbReference type="ARBA" id="ARBA00023315"/>
    </source>
</evidence>
<dbReference type="InterPro" id="IPR016039">
    <property type="entry name" value="Thiolase-like"/>
</dbReference>
<dbReference type="PANTHER" id="PTHR18919">
    <property type="entry name" value="ACETYL-COA C-ACYLTRANSFERASE"/>
    <property type="match status" value="1"/>
</dbReference>
<gene>
    <name evidence="5" type="ORF">GCM10009668_36170</name>
</gene>
<comment type="similarity">
    <text evidence="1">Belongs to the thiolase-like superfamily. Thiolase family.</text>
</comment>
<keyword evidence="6" id="KW-1185">Reference proteome</keyword>
<keyword evidence="2" id="KW-0808">Transferase</keyword>
<reference evidence="6" key="1">
    <citation type="journal article" date="2019" name="Int. J. Syst. Evol. Microbiol.">
        <title>The Global Catalogue of Microorganisms (GCM) 10K type strain sequencing project: providing services to taxonomists for standard genome sequencing and annotation.</title>
        <authorList>
            <consortium name="The Broad Institute Genomics Platform"/>
            <consortium name="The Broad Institute Genome Sequencing Center for Infectious Disease"/>
            <person name="Wu L."/>
            <person name="Ma J."/>
        </authorList>
    </citation>
    <scope>NUCLEOTIDE SEQUENCE [LARGE SCALE GENOMIC DNA]</scope>
    <source>
        <strain evidence="6">JCM 13008</strain>
    </source>
</reference>
<accession>A0ABP4EN92</accession>
<evidence type="ECO:0000256" key="1">
    <source>
        <dbReference type="ARBA" id="ARBA00010982"/>
    </source>
</evidence>
<comment type="caution">
    <text evidence="5">The sequence shown here is derived from an EMBL/GenBank/DDBJ whole genome shotgun (WGS) entry which is preliminary data.</text>
</comment>
<dbReference type="EMBL" id="BAAALG010000013">
    <property type="protein sequence ID" value="GAA1111615.1"/>
    <property type="molecule type" value="Genomic_DNA"/>
</dbReference>
<dbReference type="Pfam" id="PF18313">
    <property type="entry name" value="TLP1_add_C"/>
    <property type="match status" value="1"/>
</dbReference>
<dbReference type="PANTHER" id="PTHR18919:SF139">
    <property type="entry name" value="THIOLASE-LIKE PROTEIN TYPE 1 ADDITIONAL C-TERMINAL DOMAIN-CONTAINING PROTEIN"/>
    <property type="match status" value="1"/>
</dbReference>
<evidence type="ECO:0000259" key="4">
    <source>
        <dbReference type="Pfam" id="PF18313"/>
    </source>
</evidence>
<evidence type="ECO:0000313" key="5">
    <source>
        <dbReference type="EMBL" id="GAA1111615.1"/>
    </source>
</evidence>
<dbReference type="Gene3D" id="3.40.47.10">
    <property type="match status" value="1"/>
</dbReference>
<protein>
    <submittedName>
        <fullName evidence="5">Acetyl-CoA acetyltransferase</fullName>
    </submittedName>
</protein>
<feature type="domain" description="Thiolase-like protein type 1 additional C-terminal" evidence="4">
    <location>
        <begin position="443"/>
        <end position="525"/>
    </location>
</feature>
<dbReference type="Proteomes" id="UP001501581">
    <property type="component" value="Unassembled WGS sequence"/>
</dbReference>
<sequence>MDPRTPVLVGGGQLTLRDEPLAPTEMLAEAVLAAAVDAGAPSLAAALESIRVPKILSWRYRDPGALVAELLGADLRHSVYTGDGGSHSQALVNEAAADIAAGRLDVVVVGGAEAWRSRMALKKQGLRPSWPSQDDDVVKAEHRPGVPMWDDTEMRAGLDRPAYVYPIFEQALRIAAGRSMAEHREHVARLWSRFSEVAAGNPYAWSPKRLSAEEIATVSPGNRMVAAPYPKLMNSNNFVDQAAAVIVCSVEAARRHGVPEDRWVFLRAGAEAADTAQIAARGALHRSPAIRHAAATALALAGVGVEELGPVDLYSCFPSAVQVAAAEIGLPLDDPERDLTITGGLSFAGGPWNNYSTHAIAAMIGAVRETGRPGLVTANSGYLTKHAIGVYAPSPAGAEGSAGAAGSGVGTGSELRSGSAFAGSGSGSAFARAGSGPGFVRADVQAAVDREPTTRVTAAVAEPSDGVLEAWTVVYDRDGNPEQALAAVRLPDGSRTLARSTDPAYAAHLATHEAEGSAVTVAPDATLRP</sequence>
<dbReference type="Gene3D" id="2.40.50.840">
    <property type="match status" value="1"/>
</dbReference>
<keyword evidence="3" id="KW-0012">Acyltransferase</keyword>
<dbReference type="RefSeq" id="WP_343996276.1">
    <property type="nucleotide sequence ID" value="NZ_BAAALG010000013.1"/>
</dbReference>
<name>A0ABP4EN92_9ACTN</name>
<dbReference type="SUPFAM" id="SSF53901">
    <property type="entry name" value="Thiolase-like"/>
    <property type="match status" value="2"/>
</dbReference>
<dbReference type="InterPro" id="IPR040771">
    <property type="entry name" value="TLP1_add_C"/>
</dbReference>